<gene>
    <name evidence="3" type="ORF">I3842_01G120200</name>
</gene>
<keyword evidence="2" id="KW-0472">Membrane</keyword>
<accession>A0A922G2G2</accession>
<dbReference type="InterPro" id="IPR037495">
    <property type="entry name" value="CLE41/42/44"/>
</dbReference>
<dbReference type="Proteomes" id="UP000811246">
    <property type="component" value="Chromosome 1"/>
</dbReference>
<proteinExistence type="predicted"/>
<dbReference type="AlphaFoldDB" id="A0A922G2G2"/>
<sequence>MARSAGSNAVLFHESSKKSPALALVLMLFLGLFLLVTLFHRPSQLPKIRSKLAPHQLSLPRQLLSLPPPYSTDEQYSSTMELHPKHTKNSTNRQYHEVAAHEVPSGPNPESN</sequence>
<feature type="transmembrane region" description="Helical" evidence="2">
    <location>
        <begin position="20"/>
        <end position="39"/>
    </location>
</feature>
<organism evidence="3 4">
    <name type="scientific">Carya illinoinensis</name>
    <name type="common">Pecan</name>
    <dbReference type="NCBI Taxonomy" id="32201"/>
    <lineage>
        <taxon>Eukaryota</taxon>
        <taxon>Viridiplantae</taxon>
        <taxon>Streptophyta</taxon>
        <taxon>Embryophyta</taxon>
        <taxon>Tracheophyta</taxon>
        <taxon>Spermatophyta</taxon>
        <taxon>Magnoliopsida</taxon>
        <taxon>eudicotyledons</taxon>
        <taxon>Gunneridae</taxon>
        <taxon>Pentapetalae</taxon>
        <taxon>rosids</taxon>
        <taxon>fabids</taxon>
        <taxon>Fagales</taxon>
        <taxon>Juglandaceae</taxon>
        <taxon>Carya</taxon>
    </lineage>
</organism>
<keyword evidence="2" id="KW-0812">Transmembrane</keyword>
<evidence type="ECO:0000256" key="2">
    <source>
        <dbReference type="SAM" id="Phobius"/>
    </source>
</evidence>
<dbReference type="GO" id="GO:0010089">
    <property type="term" value="P:xylem development"/>
    <property type="evidence" value="ECO:0007669"/>
    <property type="project" value="InterPro"/>
</dbReference>
<dbReference type="PANTHER" id="PTHR35301:SF2">
    <property type="match status" value="1"/>
</dbReference>
<feature type="region of interest" description="Disordered" evidence="1">
    <location>
        <begin position="63"/>
        <end position="112"/>
    </location>
</feature>
<dbReference type="OrthoDB" id="759183at2759"/>
<reference evidence="3" key="1">
    <citation type="submission" date="2021-01" db="EMBL/GenBank/DDBJ databases">
        <authorList>
            <person name="Lovell J.T."/>
            <person name="Bentley N."/>
            <person name="Bhattarai G."/>
            <person name="Jenkins J.W."/>
            <person name="Sreedasyam A."/>
            <person name="Alarcon Y."/>
            <person name="Bock C."/>
            <person name="Boston L."/>
            <person name="Carlson J."/>
            <person name="Cervantes K."/>
            <person name="Clermont K."/>
            <person name="Krom N."/>
            <person name="Kubenka K."/>
            <person name="Mamidi S."/>
            <person name="Mattison C."/>
            <person name="Monteros M."/>
            <person name="Pisani C."/>
            <person name="Plott C."/>
            <person name="Rajasekar S."/>
            <person name="Rhein H.S."/>
            <person name="Rohla C."/>
            <person name="Song M."/>
            <person name="Hilaire R.S."/>
            <person name="Shu S."/>
            <person name="Wells L."/>
            <person name="Wang X."/>
            <person name="Webber J."/>
            <person name="Heerema R.J."/>
            <person name="Klein P."/>
            <person name="Conner P."/>
            <person name="Grauke L."/>
            <person name="Grimwood J."/>
            <person name="Schmutz J."/>
            <person name="Randall J.J."/>
        </authorList>
    </citation>
    <scope>NUCLEOTIDE SEQUENCE</scope>
    <source>
        <tissue evidence="3">Leaf</tissue>
    </source>
</reference>
<dbReference type="EMBL" id="CM031825">
    <property type="protein sequence ID" value="KAG6731263.1"/>
    <property type="molecule type" value="Genomic_DNA"/>
</dbReference>
<comment type="caution">
    <text evidence="3">The sequence shown here is derived from an EMBL/GenBank/DDBJ whole genome shotgun (WGS) entry which is preliminary data.</text>
</comment>
<evidence type="ECO:0000256" key="1">
    <source>
        <dbReference type="SAM" id="MobiDB-lite"/>
    </source>
</evidence>
<dbReference type="EMBL" id="CM031825">
    <property type="protein sequence ID" value="KAG6731262.1"/>
    <property type="molecule type" value="Genomic_DNA"/>
</dbReference>
<dbReference type="GO" id="GO:0048046">
    <property type="term" value="C:apoplast"/>
    <property type="evidence" value="ECO:0007669"/>
    <property type="project" value="TreeGrafter"/>
</dbReference>
<protein>
    <submittedName>
        <fullName evidence="3">Uncharacterized protein</fullName>
    </submittedName>
</protein>
<evidence type="ECO:0000313" key="4">
    <source>
        <dbReference type="Proteomes" id="UP000811246"/>
    </source>
</evidence>
<evidence type="ECO:0000313" key="3">
    <source>
        <dbReference type="EMBL" id="KAG6731262.1"/>
    </source>
</evidence>
<dbReference type="GO" id="GO:0033612">
    <property type="term" value="F:receptor serine/threonine kinase binding"/>
    <property type="evidence" value="ECO:0007669"/>
    <property type="project" value="InterPro"/>
</dbReference>
<name>A0A922G2G2_CARIL</name>
<keyword evidence="2" id="KW-1133">Transmembrane helix</keyword>
<dbReference type="PANTHER" id="PTHR35301">
    <property type="entry name" value="CLAVATA3/ESR (CLE)-RELATED PROTEIN 41-RELATED"/>
    <property type="match status" value="1"/>
</dbReference>